<keyword evidence="3" id="KW-0804">Transcription</keyword>
<accession>A0ABP0TJQ0</accession>
<evidence type="ECO:0000256" key="4">
    <source>
        <dbReference type="ARBA" id="ARBA00023242"/>
    </source>
</evidence>
<dbReference type="Proteomes" id="UP001497512">
    <property type="component" value="Chromosome 11"/>
</dbReference>
<reference evidence="7" key="1">
    <citation type="submission" date="2024-02" db="EMBL/GenBank/DDBJ databases">
        <authorList>
            <consortium name="ELIXIR-Norway"/>
            <consortium name="Elixir Norway"/>
        </authorList>
    </citation>
    <scope>NUCLEOTIDE SEQUENCE</scope>
</reference>
<dbReference type="Gene3D" id="2.40.330.10">
    <property type="entry name" value="DNA-binding pseudobarrel domain"/>
    <property type="match status" value="1"/>
</dbReference>
<feature type="compositionally biased region" description="Low complexity" evidence="5">
    <location>
        <begin position="472"/>
        <end position="488"/>
    </location>
</feature>
<evidence type="ECO:0000259" key="6">
    <source>
        <dbReference type="PROSITE" id="PS50863"/>
    </source>
</evidence>
<dbReference type="SMART" id="SM01019">
    <property type="entry name" value="B3"/>
    <property type="match status" value="1"/>
</dbReference>
<evidence type="ECO:0000256" key="2">
    <source>
        <dbReference type="ARBA" id="ARBA00023125"/>
    </source>
</evidence>
<keyword evidence="4" id="KW-0539">Nucleus</keyword>
<dbReference type="SUPFAM" id="SSF101936">
    <property type="entry name" value="DNA-binding pseudobarrel domain"/>
    <property type="match status" value="1"/>
</dbReference>
<dbReference type="InterPro" id="IPR044800">
    <property type="entry name" value="LEC2-like"/>
</dbReference>
<dbReference type="InterPro" id="IPR015300">
    <property type="entry name" value="DNA-bd_pseudobarrel_sf"/>
</dbReference>
<dbReference type="InterPro" id="IPR003340">
    <property type="entry name" value="B3_DNA-bd"/>
</dbReference>
<feature type="region of interest" description="Disordered" evidence="5">
    <location>
        <begin position="464"/>
        <end position="488"/>
    </location>
</feature>
<feature type="compositionally biased region" description="Low complexity" evidence="5">
    <location>
        <begin position="239"/>
        <end position="257"/>
    </location>
</feature>
<keyword evidence="8" id="KW-1185">Reference proteome</keyword>
<feature type="domain" description="TF-B3" evidence="6">
    <location>
        <begin position="610"/>
        <end position="712"/>
    </location>
</feature>
<proteinExistence type="predicted"/>
<protein>
    <recommendedName>
        <fullName evidence="6">TF-B3 domain-containing protein</fullName>
    </recommendedName>
</protein>
<dbReference type="PROSITE" id="PS50863">
    <property type="entry name" value="B3"/>
    <property type="match status" value="1"/>
</dbReference>
<dbReference type="PANTHER" id="PTHR31140">
    <property type="entry name" value="B3 DOMAIN-CONTAINING TRANSCRIPTION FACTOR ABI3"/>
    <property type="match status" value="1"/>
</dbReference>
<feature type="region of interest" description="Disordered" evidence="5">
    <location>
        <begin position="159"/>
        <end position="178"/>
    </location>
</feature>
<dbReference type="Pfam" id="PF02362">
    <property type="entry name" value="B3"/>
    <property type="match status" value="1"/>
</dbReference>
<name>A0ABP0TJQ0_9BRYO</name>
<evidence type="ECO:0000313" key="7">
    <source>
        <dbReference type="EMBL" id="CAK9197828.1"/>
    </source>
</evidence>
<evidence type="ECO:0000256" key="1">
    <source>
        <dbReference type="ARBA" id="ARBA00023015"/>
    </source>
</evidence>
<keyword evidence="2" id="KW-0238">DNA-binding</keyword>
<sequence length="732" mass="79393">MLQSVVGGSLEIADHWRSCAGSTSWNEVVVPGALKCVRDGMEAMVPPRHMCMISHGSTSTSTSTTGAAASLKIGGMHQLPAAWSSNVVLQQASSRPEHVMEYESPPMRVYMEEEEPVVDPFQQAKDWLEDAADDLADAVEWPNLPCEASPLNLILENSSCSNGGGGGEDLQEEEENGRGLQPLLQQQNCCASQAQKEENVLSEPAEVCLLQPDSIPACTPCRFSSSSSATGGPGVMATEEAAAAASSEDSNQQAAAAAPPPPYLLDGNLRAVLKKVTVNEASLNKAIEGFGGGDKGMKVLLEYIMSWVCREQNHSNVSVVQHCLEQLNRQQQQQQQKQLEGLGVEPPPAIVASQHLNPSFPMPTAAATPQPDDYMIGLSKSHGGSIVTSYALAAHEEDSEDHHLRSWQQLALLEQHWQQRLQQYADFCNTGRKPQQLPAMMTTSFGSIVDVPAYDPQGAVENVSPVVGPYPSSSSSSSSSSSAHGLQLPSVPSQLQQLGAAAAMSNNSLHSIIHSNFKSAWIPSSVSKQATAITMRAARKSRMAARQLRAHSTVPPRHYSHNAATNPGCNASISMALQPGDLKKLQMQQDLLTLGSEGQGRNMDSLLFLLHKELRPSDVSNLGRIVLPKKEAEHHLPFLAAREGQSIAMEDFDSGKIWTFRYRFWPNNKSRMYLLEITGDFVKAHHLQEGDLLIMYRNVQQGNYVVRGEKKLVVVGARKPNPVKAKTNVQVD</sequence>
<dbReference type="EMBL" id="OZ019903">
    <property type="protein sequence ID" value="CAK9197828.1"/>
    <property type="molecule type" value="Genomic_DNA"/>
</dbReference>
<gene>
    <name evidence="7" type="ORF">CSSPTR1EN2_LOCUS4169</name>
</gene>
<feature type="region of interest" description="Disordered" evidence="5">
    <location>
        <begin position="239"/>
        <end position="259"/>
    </location>
</feature>
<evidence type="ECO:0000256" key="5">
    <source>
        <dbReference type="SAM" id="MobiDB-lite"/>
    </source>
</evidence>
<organism evidence="7 8">
    <name type="scientific">Sphagnum troendelagicum</name>
    <dbReference type="NCBI Taxonomy" id="128251"/>
    <lineage>
        <taxon>Eukaryota</taxon>
        <taxon>Viridiplantae</taxon>
        <taxon>Streptophyta</taxon>
        <taxon>Embryophyta</taxon>
        <taxon>Bryophyta</taxon>
        <taxon>Sphagnophytina</taxon>
        <taxon>Sphagnopsida</taxon>
        <taxon>Sphagnales</taxon>
        <taxon>Sphagnaceae</taxon>
        <taxon>Sphagnum</taxon>
    </lineage>
</organism>
<evidence type="ECO:0000256" key="3">
    <source>
        <dbReference type="ARBA" id="ARBA00023163"/>
    </source>
</evidence>
<dbReference type="PANTHER" id="PTHR31140:SF81">
    <property type="entry name" value="B3 DOMAIN-CONTAINING TRANSCRIPTION FACTOR ABI3"/>
    <property type="match status" value="1"/>
</dbReference>
<evidence type="ECO:0000313" key="8">
    <source>
        <dbReference type="Proteomes" id="UP001497512"/>
    </source>
</evidence>
<keyword evidence="1" id="KW-0805">Transcription regulation</keyword>
<dbReference type="CDD" id="cd10017">
    <property type="entry name" value="B3_DNA"/>
    <property type="match status" value="1"/>
</dbReference>